<gene>
    <name evidence="2" type="ORF">M989_03053</name>
</gene>
<protein>
    <submittedName>
        <fullName evidence="2">Uncharacterized protein</fullName>
    </submittedName>
</protein>
<evidence type="ECO:0000313" key="2">
    <source>
        <dbReference type="EMBL" id="OAT50992.1"/>
    </source>
</evidence>
<sequence length="499" mass="53444">MAIGENVRVWLSPSDPVPECVGDNANAKEQIMFYDNSNVQAGKSGESYSDIFVVSTEAGYTGNNGKFNELTGVQGNKSTDGSGYKDYIFLVGYGESYKLSGGKYSDGKLNNLSGIEIKDSTSGNTMLSSGTNHLEGVIYGDGLSEYSGDTEGSWDITLKIDIALNSAESDETLLSLTLHNIPEGATFSGDGLSSYTYDTATKSYTLTFDEGVTSYDGKMTIRVPDGAENLKNIVMDIETSAGEDYHSDAFTSDGGFTDTVEYDDDGNIIDPDVNSDTEEWADAIAMTAMADAAIDATPQEDVHTEDHTLQPTDSDDGQYAEDDTSTDTTDSVQDTADSSEAPQDTDAEHIDNPLADSDSLNPDNFNDGPDSQVTDTSQAHEESAETEEHSLSTLLDNTDGDTLHETETASEESHLNSESNESGQEATIIIQDEPLSFSDMIDGDNKDLSSLIQTTETTETAETPNDVEHVPAEGGDTDDNQTWASNDPDDLIAKPEVEA</sequence>
<comment type="caution">
    <text evidence="2">The sequence shown here is derived from an EMBL/GenBank/DDBJ whole genome shotgun (WGS) entry which is preliminary data.</text>
</comment>
<accession>A0A1B7JSZ9</accession>
<reference evidence="2 3" key="1">
    <citation type="submission" date="2016-04" db="EMBL/GenBank/DDBJ databases">
        <title>ATOL: Assembling a taxonomically balanced genome-scale reconstruction of the evolutionary history of the Enterobacteriaceae.</title>
        <authorList>
            <person name="Plunkett G.III."/>
            <person name="Neeno-Eckwall E.C."/>
            <person name="Glasner J.D."/>
            <person name="Perna N.T."/>
        </authorList>
    </citation>
    <scope>NUCLEOTIDE SEQUENCE [LARGE SCALE GENOMIC DNA]</scope>
    <source>
        <strain evidence="2 3">ATCC 51603</strain>
    </source>
</reference>
<feature type="compositionally biased region" description="Low complexity" evidence="1">
    <location>
        <begin position="454"/>
        <end position="463"/>
    </location>
</feature>
<name>A0A1B7JSZ9_9ENTR</name>
<feature type="compositionally biased region" description="Polar residues" evidence="1">
    <location>
        <begin position="358"/>
        <end position="377"/>
    </location>
</feature>
<feature type="compositionally biased region" description="Basic and acidic residues" evidence="1">
    <location>
        <begin position="401"/>
        <end position="415"/>
    </location>
</feature>
<keyword evidence="3" id="KW-1185">Reference proteome</keyword>
<feature type="compositionally biased region" description="Basic and acidic residues" evidence="1">
    <location>
        <begin position="378"/>
        <end position="390"/>
    </location>
</feature>
<evidence type="ECO:0000313" key="3">
    <source>
        <dbReference type="Proteomes" id="UP000078386"/>
    </source>
</evidence>
<organism evidence="2 3">
    <name type="scientific">Kluyvera georgiana ATCC 51603</name>
    <dbReference type="NCBI Taxonomy" id="1354264"/>
    <lineage>
        <taxon>Bacteria</taxon>
        <taxon>Pseudomonadati</taxon>
        <taxon>Pseudomonadota</taxon>
        <taxon>Gammaproteobacteria</taxon>
        <taxon>Enterobacterales</taxon>
        <taxon>Enterobacteriaceae</taxon>
        <taxon>Kluyvera</taxon>
    </lineage>
</organism>
<dbReference type="EMBL" id="LXEU01000062">
    <property type="protein sequence ID" value="OAT50992.1"/>
    <property type="molecule type" value="Genomic_DNA"/>
</dbReference>
<evidence type="ECO:0000256" key="1">
    <source>
        <dbReference type="SAM" id="MobiDB-lite"/>
    </source>
</evidence>
<feature type="compositionally biased region" description="Acidic residues" evidence="1">
    <location>
        <begin position="313"/>
        <end position="325"/>
    </location>
</feature>
<dbReference type="Proteomes" id="UP000078386">
    <property type="component" value="Unassembled WGS sequence"/>
</dbReference>
<feature type="compositionally biased region" description="Low complexity" evidence="1">
    <location>
        <begin position="326"/>
        <end position="339"/>
    </location>
</feature>
<proteinExistence type="predicted"/>
<dbReference type="PATRIC" id="fig|1354264.4.peg.3183"/>
<dbReference type="AlphaFoldDB" id="A0A1B7JSZ9"/>
<feature type="region of interest" description="Disordered" evidence="1">
    <location>
        <begin position="300"/>
        <end position="499"/>
    </location>
</feature>